<sequence>MHRARSHADAPPVRRIRRAPGLRRPPHARAATVAALGLLPALLMAAGCSSGSAHADGGRRTRSSDQASIDAGKAPLSLAQLTRSLVTDKDVPGWVVQMTQTDDGIATTAPAEGFDPDDLGAQDDTTGQSVLVADKPDCQPLADVSSSKPAIHRMASVGATFAKATPKDGATPDEIDQMLIASHAPGDAQKVMASVRRALTGCTSFEGRDQDGTMTSFRITRGPAVKVGDESVAYVMTDTADKKTGAALVTVVRTGDTVTSYLSTKAAGGAGQPPLEVARKEDQKLRTALAARK</sequence>
<evidence type="ECO:0000256" key="1">
    <source>
        <dbReference type="SAM" id="MobiDB-lite"/>
    </source>
</evidence>
<dbReference type="RefSeq" id="WP_103885759.1">
    <property type="nucleotide sequence ID" value="NZ_FNVU01000004.1"/>
</dbReference>
<evidence type="ECO:0000313" key="2">
    <source>
        <dbReference type="EMBL" id="SEG35883.1"/>
    </source>
</evidence>
<dbReference type="Proteomes" id="UP000236754">
    <property type="component" value="Unassembled WGS sequence"/>
</dbReference>
<feature type="compositionally biased region" description="Basic residues" evidence="1">
    <location>
        <begin position="14"/>
        <end position="26"/>
    </location>
</feature>
<protein>
    <recommendedName>
        <fullName evidence="4">PknH-like extracellular domain-containing protein</fullName>
    </recommendedName>
</protein>
<dbReference type="AlphaFoldDB" id="A0A1H5ZH78"/>
<dbReference type="OrthoDB" id="4180700at2"/>
<proteinExistence type="predicted"/>
<evidence type="ECO:0008006" key="4">
    <source>
        <dbReference type="Google" id="ProtNLM"/>
    </source>
</evidence>
<accession>A0A1H5ZH78</accession>
<gene>
    <name evidence="2" type="ORF">SAMN05216223_104513</name>
</gene>
<feature type="region of interest" description="Disordered" evidence="1">
    <location>
        <begin position="1"/>
        <end position="26"/>
    </location>
</feature>
<organism evidence="2 3">
    <name type="scientific">Actinacidiphila yanglinensis</name>
    <dbReference type="NCBI Taxonomy" id="310779"/>
    <lineage>
        <taxon>Bacteria</taxon>
        <taxon>Bacillati</taxon>
        <taxon>Actinomycetota</taxon>
        <taxon>Actinomycetes</taxon>
        <taxon>Kitasatosporales</taxon>
        <taxon>Streptomycetaceae</taxon>
        <taxon>Actinacidiphila</taxon>
    </lineage>
</organism>
<reference evidence="2 3" key="1">
    <citation type="submission" date="2016-10" db="EMBL/GenBank/DDBJ databases">
        <authorList>
            <person name="de Groot N.N."/>
        </authorList>
    </citation>
    <scope>NUCLEOTIDE SEQUENCE [LARGE SCALE GENOMIC DNA]</scope>
    <source>
        <strain evidence="2 3">CGMCC 4.2023</strain>
    </source>
</reference>
<name>A0A1H5ZH78_9ACTN</name>
<feature type="region of interest" description="Disordered" evidence="1">
    <location>
        <begin position="49"/>
        <end position="71"/>
    </location>
</feature>
<dbReference type="EMBL" id="FNVU01000004">
    <property type="protein sequence ID" value="SEG35883.1"/>
    <property type="molecule type" value="Genomic_DNA"/>
</dbReference>
<evidence type="ECO:0000313" key="3">
    <source>
        <dbReference type="Proteomes" id="UP000236754"/>
    </source>
</evidence>
<keyword evidence="3" id="KW-1185">Reference proteome</keyword>